<evidence type="ECO:0000313" key="3">
    <source>
        <dbReference type="Proteomes" id="UP000199569"/>
    </source>
</evidence>
<feature type="compositionally biased region" description="Basic and acidic residues" evidence="1">
    <location>
        <begin position="31"/>
        <end position="49"/>
    </location>
</feature>
<dbReference type="AlphaFoldDB" id="A0A1G5KH04"/>
<dbReference type="Proteomes" id="UP000199569">
    <property type="component" value="Unassembled WGS sequence"/>
</dbReference>
<sequence>MLPEFMQQAGEISQQLSIAARRHTRLLLAHHVDQLDPTEDHTGRGRGLEPNHGSDPALDGAMILLATMIEVGTLPDANRLQITLCSILEPVCGITQQDRFAVRLAAGDHDPLRPAMPLESLAQEPLGGRQVAPLIEPKLNRAAMAVDRAAQIHPATSHLDVCLVDMPLAGRGSLAGIEALPKFGRVPDNPSVDRGVIDEDAALVQHLPSCGG</sequence>
<evidence type="ECO:0000256" key="1">
    <source>
        <dbReference type="SAM" id="MobiDB-lite"/>
    </source>
</evidence>
<dbReference type="EMBL" id="FMVJ01000010">
    <property type="protein sequence ID" value="SCY99846.1"/>
    <property type="molecule type" value="Genomic_DNA"/>
</dbReference>
<keyword evidence="3" id="KW-1185">Reference proteome</keyword>
<gene>
    <name evidence="2" type="ORF">SAMN02927923_03304</name>
</gene>
<name>A0A1G5KH04_9HYPH</name>
<feature type="region of interest" description="Disordered" evidence="1">
    <location>
        <begin position="31"/>
        <end position="54"/>
    </location>
</feature>
<reference evidence="2 3" key="1">
    <citation type="submission" date="2016-10" db="EMBL/GenBank/DDBJ databases">
        <authorList>
            <person name="de Groot N.N."/>
        </authorList>
    </citation>
    <scope>NUCLEOTIDE SEQUENCE [LARGE SCALE GENOMIC DNA]</scope>
    <source>
        <strain evidence="2 3">CGMCC 1.7666</strain>
    </source>
</reference>
<organism evidence="2 3">
    <name type="scientific">Microvirga guangxiensis</name>
    <dbReference type="NCBI Taxonomy" id="549386"/>
    <lineage>
        <taxon>Bacteria</taxon>
        <taxon>Pseudomonadati</taxon>
        <taxon>Pseudomonadota</taxon>
        <taxon>Alphaproteobacteria</taxon>
        <taxon>Hyphomicrobiales</taxon>
        <taxon>Methylobacteriaceae</taxon>
        <taxon>Microvirga</taxon>
    </lineage>
</organism>
<protein>
    <submittedName>
        <fullName evidence="2">Uncharacterized protein</fullName>
    </submittedName>
</protein>
<accession>A0A1G5KH04</accession>
<proteinExistence type="predicted"/>
<evidence type="ECO:0000313" key="2">
    <source>
        <dbReference type="EMBL" id="SCY99846.1"/>
    </source>
</evidence>